<keyword evidence="3" id="KW-0963">Cytoplasm</keyword>
<dbReference type="PANTHER" id="PTHR10695">
    <property type="entry name" value="DEPHOSPHO-COA KINASE-RELATED"/>
    <property type="match status" value="1"/>
</dbReference>
<protein>
    <recommendedName>
        <fullName evidence="3 4">Dephospho-CoA kinase</fullName>
        <ecNumber evidence="3 4">2.7.1.24</ecNumber>
    </recommendedName>
    <alternativeName>
        <fullName evidence="3">Dephosphocoenzyme A kinase</fullName>
    </alternativeName>
</protein>
<dbReference type="GO" id="GO:0005524">
    <property type="term" value="F:ATP binding"/>
    <property type="evidence" value="ECO:0007669"/>
    <property type="project" value="UniProtKB-UniRule"/>
</dbReference>
<evidence type="ECO:0000313" key="6">
    <source>
        <dbReference type="Proteomes" id="UP000422764"/>
    </source>
</evidence>
<keyword evidence="1 3" id="KW-0547">Nucleotide-binding</keyword>
<keyword evidence="6" id="KW-1185">Reference proteome</keyword>
<reference evidence="5 6" key="1">
    <citation type="submission" date="2019-12" db="EMBL/GenBank/DDBJ databases">
        <title>Genome sequenceing of Clostridium bovifaecis.</title>
        <authorList>
            <person name="Yao Y."/>
        </authorList>
    </citation>
    <scope>NUCLEOTIDE SEQUENCE [LARGE SCALE GENOMIC DNA]</scope>
    <source>
        <strain evidence="5 6">BXX</strain>
    </source>
</reference>
<dbReference type="UniPathway" id="UPA00241">
    <property type="reaction ID" value="UER00356"/>
</dbReference>
<evidence type="ECO:0000313" key="5">
    <source>
        <dbReference type="EMBL" id="QGU94900.1"/>
    </source>
</evidence>
<dbReference type="PANTHER" id="PTHR10695:SF46">
    <property type="entry name" value="BIFUNCTIONAL COENZYME A SYNTHASE-RELATED"/>
    <property type="match status" value="1"/>
</dbReference>
<comment type="catalytic activity">
    <reaction evidence="3">
        <text>3'-dephospho-CoA + ATP = ADP + CoA + H(+)</text>
        <dbReference type="Rhea" id="RHEA:18245"/>
        <dbReference type="ChEBI" id="CHEBI:15378"/>
        <dbReference type="ChEBI" id="CHEBI:30616"/>
        <dbReference type="ChEBI" id="CHEBI:57287"/>
        <dbReference type="ChEBI" id="CHEBI:57328"/>
        <dbReference type="ChEBI" id="CHEBI:456216"/>
        <dbReference type="EC" id="2.7.1.24"/>
    </reaction>
</comment>
<dbReference type="InterPro" id="IPR027417">
    <property type="entry name" value="P-loop_NTPase"/>
</dbReference>
<keyword evidence="2 3" id="KW-0067">ATP-binding</keyword>
<evidence type="ECO:0000256" key="3">
    <source>
        <dbReference type="HAMAP-Rule" id="MF_00376"/>
    </source>
</evidence>
<accession>A0A6I6ERS9</accession>
<dbReference type="HAMAP" id="MF_00376">
    <property type="entry name" value="Dephospho_CoA_kinase"/>
    <property type="match status" value="1"/>
</dbReference>
<dbReference type="Pfam" id="PF01121">
    <property type="entry name" value="CoaE"/>
    <property type="match status" value="1"/>
</dbReference>
<keyword evidence="3" id="KW-0173">Coenzyme A biosynthesis</keyword>
<proteinExistence type="inferred from homology"/>
<dbReference type="GO" id="GO:0015937">
    <property type="term" value="P:coenzyme A biosynthetic process"/>
    <property type="evidence" value="ECO:0007669"/>
    <property type="project" value="UniProtKB-UniRule"/>
</dbReference>
<evidence type="ECO:0000256" key="4">
    <source>
        <dbReference type="NCBIfam" id="TIGR00152"/>
    </source>
</evidence>
<evidence type="ECO:0000256" key="1">
    <source>
        <dbReference type="ARBA" id="ARBA00022741"/>
    </source>
</evidence>
<sequence>MIRVGLTGGIGSGKSTVSNILREKDIPIIDADVISREVLDIYPEILEKIKSAFGSEFIDCKGQLKRRELGNYVFKSEEQRKKLEGIIMPYIKKEIFERITNCDKLGESLCVIDAPTLIEHSIHKDMDVNILVWVDKDVQIYRVKSRDNLSEEQVLDRIKSQMPLEKKKGEVNFIIDNSGSVEHTRQQLEKILASIMKY</sequence>
<dbReference type="CDD" id="cd02022">
    <property type="entry name" value="DPCK"/>
    <property type="match status" value="1"/>
</dbReference>
<organism evidence="5 6">
    <name type="scientific">Clostridium bovifaecis</name>
    <dbReference type="NCBI Taxonomy" id="2184719"/>
    <lineage>
        <taxon>Bacteria</taxon>
        <taxon>Bacillati</taxon>
        <taxon>Bacillota</taxon>
        <taxon>Clostridia</taxon>
        <taxon>Eubacteriales</taxon>
        <taxon>Clostridiaceae</taxon>
        <taxon>Clostridium</taxon>
    </lineage>
</organism>
<comment type="subcellular location">
    <subcellularLocation>
        <location evidence="3">Cytoplasm</location>
    </subcellularLocation>
</comment>
<keyword evidence="3 5" id="KW-0808">Transferase</keyword>
<gene>
    <name evidence="3" type="primary">coaE</name>
    <name evidence="5" type="ORF">GOM49_07115</name>
</gene>
<dbReference type="EC" id="2.7.1.24" evidence="3 4"/>
<feature type="binding site" evidence="3">
    <location>
        <begin position="11"/>
        <end position="16"/>
    </location>
    <ligand>
        <name>ATP</name>
        <dbReference type="ChEBI" id="CHEBI:30616"/>
    </ligand>
</feature>
<name>A0A6I6ERS9_9CLOT</name>
<dbReference type="InterPro" id="IPR001977">
    <property type="entry name" value="Depp_CoAkinase"/>
</dbReference>
<dbReference type="SUPFAM" id="SSF52540">
    <property type="entry name" value="P-loop containing nucleoside triphosphate hydrolases"/>
    <property type="match status" value="1"/>
</dbReference>
<dbReference type="GO" id="GO:0004140">
    <property type="term" value="F:dephospho-CoA kinase activity"/>
    <property type="evidence" value="ECO:0007669"/>
    <property type="project" value="UniProtKB-UniRule"/>
</dbReference>
<dbReference type="EMBL" id="CP046522">
    <property type="protein sequence ID" value="QGU94900.1"/>
    <property type="molecule type" value="Genomic_DNA"/>
</dbReference>
<comment type="pathway">
    <text evidence="3">Cofactor biosynthesis; coenzyme A biosynthesis; CoA from (R)-pantothenate: step 5/5.</text>
</comment>
<evidence type="ECO:0000256" key="2">
    <source>
        <dbReference type="ARBA" id="ARBA00022840"/>
    </source>
</evidence>
<comment type="similarity">
    <text evidence="3">Belongs to the CoaE family.</text>
</comment>
<dbReference type="NCBIfam" id="TIGR00152">
    <property type="entry name" value="dephospho-CoA kinase"/>
    <property type="match status" value="1"/>
</dbReference>
<dbReference type="PROSITE" id="PS51219">
    <property type="entry name" value="DPCK"/>
    <property type="match status" value="1"/>
</dbReference>
<comment type="function">
    <text evidence="3">Catalyzes the phosphorylation of the 3'-hydroxyl group of dephosphocoenzyme A to form coenzyme A.</text>
</comment>
<dbReference type="AlphaFoldDB" id="A0A6I6ERS9"/>
<dbReference type="Gene3D" id="3.40.50.300">
    <property type="entry name" value="P-loop containing nucleotide triphosphate hydrolases"/>
    <property type="match status" value="1"/>
</dbReference>
<dbReference type="GO" id="GO:0005737">
    <property type="term" value="C:cytoplasm"/>
    <property type="evidence" value="ECO:0007669"/>
    <property type="project" value="UniProtKB-SubCell"/>
</dbReference>
<dbReference type="Proteomes" id="UP000422764">
    <property type="component" value="Chromosome"/>
</dbReference>
<keyword evidence="3 5" id="KW-0418">Kinase</keyword>